<dbReference type="PANTHER" id="PTHR23421">
    <property type="entry name" value="BETA-GALACTOSIDASE RELATED"/>
    <property type="match status" value="1"/>
</dbReference>
<feature type="domain" description="GLMA-like second" evidence="4">
    <location>
        <begin position="431"/>
        <end position="554"/>
    </location>
</feature>
<proteinExistence type="inferred from homology"/>
<dbReference type="PRINTS" id="PR00742">
    <property type="entry name" value="GLHYDRLASE35"/>
</dbReference>
<dbReference type="InterPro" id="IPR001944">
    <property type="entry name" value="Glycoside_Hdrlase_35"/>
</dbReference>
<accession>A0ABY8PPP7</accession>
<evidence type="ECO:0000313" key="5">
    <source>
        <dbReference type="EMBL" id="WGS64610.1"/>
    </source>
</evidence>
<dbReference type="SUPFAM" id="SSF51445">
    <property type="entry name" value="(Trans)glycosidases"/>
    <property type="match status" value="1"/>
</dbReference>
<organism evidence="5 6">
    <name type="scientific">Marinitoga aeolica</name>
    <dbReference type="NCBI Taxonomy" id="2809031"/>
    <lineage>
        <taxon>Bacteria</taxon>
        <taxon>Thermotogati</taxon>
        <taxon>Thermotogota</taxon>
        <taxon>Thermotogae</taxon>
        <taxon>Petrotogales</taxon>
        <taxon>Petrotogaceae</taxon>
        <taxon>Marinitoga</taxon>
    </lineage>
</organism>
<dbReference type="InterPro" id="IPR031330">
    <property type="entry name" value="Gly_Hdrlase_35_cat"/>
</dbReference>
<keyword evidence="6" id="KW-1185">Reference proteome</keyword>
<dbReference type="Gene3D" id="3.20.20.80">
    <property type="entry name" value="Glycosidases"/>
    <property type="match status" value="1"/>
</dbReference>
<evidence type="ECO:0000259" key="4">
    <source>
        <dbReference type="Pfam" id="PF22369"/>
    </source>
</evidence>
<dbReference type="Pfam" id="PF22369">
    <property type="entry name" value="GLMA_2nd"/>
    <property type="match status" value="1"/>
</dbReference>
<reference evidence="5 6" key="1">
    <citation type="submission" date="2021-02" db="EMBL/GenBank/DDBJ databases">
        <title>Characterization of Marinitoga sp. nov. str. BP5-C20A.</title>
        <authorList>
            <person name="Erauso G."/>
            <person name="Postec A."/>
        </authorList>
    </citation>
    <scope>NUCLEOTIDE SEQUENCE [LARGE SCALE GENOMIC DNA]</scope>
    <source>
        <strain evidence="5 6">BP5-C20A</strain>
    </source>
</reference>
<name>A0ABY8PPP7_9BACT</name>
<dbReference type="InterPro" id="IPR054746">
    <property type="entry name" value="GLMA-like_second"/>
</dbReference>
<dbReference type="InterPro" id="IPR017853">
    <property type="entry name" value="GH"/>
</dbReference>
<evidence type="ECO:0000313" key="6">
    <source>
        <dbReference type="Proteomes" id="UP001232493"/>
    </source>
</evidence>
<comment type="similarity">
    <text evidence="1 2">Belongs to the glycosyl hydrolase 35 family.</text>
</comment>
<evidence type="ECO:0000256" key="2">
    <source>
        <dbReference type="RuleBase" id="RU003679"/>
    </source>
</evidence>
<feature type="domain" description="Glycoside hydrolase 35 catalytic" evidence="3">
    <location>
        <begin position="12"/>
        <end position="221"/>
    </location>
</feature>
<protein>
    <submittedName>
        <fullName evidence="5">Beta-galactosidase</fullName>
    </submittedName>
</protein>
<gene>
    <name evidence="5" type="ORF">JRV97_09575</name>
</gene>
<dbReference type="EMBL" id="CP069362">
    <property type="protein sequence ID" value="WGS64610.1"/>
    <property type="molecule type" value="Genomic_DNA"/>
</dbReference>
<evidence type="ECO:0000259" key="3">
    <source>
        <dbReference type="Pfam" id="PF01301"/>
    </source>
</evidence>
<dbReference type="Proteomes" id="UP001232493">
    <property type="component" value="Chromosome"/>
</dbReference>
<dbReference type="Pfam" id="PF01301">
    <property type="entry name" value="Glyco_hydro_35"/>
    <property type="match status" value="1"/>
</dbReference>
<evidence type="ECO:0000256" key="1">
    <source>
        <dbReference type="ARBA" id="ARBA00009809"/>
    </source>
</evidence>
<sequence length="739" mass="86780">MITIISIKNQNIYIDNSPKMIIGGELHYFRVKKEEWKDRIKKIKAAGFNLVSTYIPWIIHEKTENNFDFEGNKNIKEFLSLIREEQLFCLVRPGPYVMSELKNEGLPHWIYEKYPEVVAKDIDGNIHPTRVVSLLHPTFLNLVEKWYSVILDEIKEFIEDGTVIMFQLDNEVGMLNWVTNQPDFSEFTLNMFKEYIGVDKDVPINFKEDMVIQNKFMDFMRIYYKKYFEKLISFTNNIKVPFVINVHGFTTHDYAKRGNEYPIGLSQLKEALKIENVLTAGDYYIGNPVPENYTDLIISNLFTEVMQNKEQPLFSAEFQSGSIFSYPKLQPTSHALNTRICFSTGMKCINYYMFVGGEHFEDDIWIFNKYHDWQAPIGPNGKTRISYDYIKNTIKTLKALENEILNSTQEYDVIFGIYPDYFKTEFNYNNEIANHIKKQRNSALYYGFLRGILLNNYQVKGINLLNDEIDIDMNKLIVFSTKYMDKMTQLKLVEFLEKGGNLLLYPEIPEYDMYGNKCSILKDFLEVSIIKKYTYDFIKVLDTDSIATNNTQVFDGDFKVLGTSGKNEVVAFEKNKGKGNVLVLGINFDMQYNHHIEHVDKLLKFFGIKKIIQTKDVDVRLKRINNGYLIFLHNLDDYTKDIELIINNSKIFDEKKIRISGRSGLLLPYKLHLNDELELIYSTCEIVNKNPNEITFLCKQDEEYIKFNKEIYCENNDIDFKDGVYKICGYKNKEIKFKY</sequence>
<dbReference type="RefSeq" id="WP_280998403.1">
    <property type="nucleotide sequence ID" value="NZ_CP069362.1"/>
</dbReference>